<dbReference type="FunFam" id="2.40.110.10:FF:000001">
    <property type="entry name" value="Acyl-CoA dehydrogenase, mitochondrial"/>
    <property type="match status" value="1"/>
</dbReference>
<name>A0A1I3XVZ5_9RHOB</name>
<evidence type="ECO:0000256" key="5">
    <source>
        <dbReference type="ARBA" id="ARBA00023002"/>
    </source>
</evidence>
<dbReference type="Gene3D" id="2.40.110.10">
    <property type="entry name" value="Butyryl-CoA Dehydrogenase, subunit A, domain 2"/>
    <property type="match status" value="1"/>
</dbReference>
<reference evidence="17" key="1">
    <citation type="submission" date="2016-10" db="EMBL/GenBank/DDBJ databases">
        <authorList>
            <person name="Varghese N."/>
            <person name="Submissions S."/>
        </authorList>
    </citation>
    <scope>NUCLEOTIDE SEQUENCE [LARGE SCALE GENOMIC DNA]</scope>
    <source>
        <strain evidence="17">DSM 26471</strain>
    </source>
</reference>
<evidence type="ECO:0000256" key="8">
    <source>
        <dbReference type="ARBA" id="ARBA00066461"/>
    </source>
</evidence>
<evidence type="ECO:0000256" key="12">
    <source>
        <dbReference type="RuleBase" id="RU362125"/>
    </source>
</evidence>
<evidence type="ECO:0000256" key="10">
    <source>
        <dbReference type="ARBA" id="ARBA00072305"/>
    </source>
</evidence>
<dbReference type="STRING" id="588602.SAMN04487991_4175"/>
<evidence type="ECO:0000256" key="6">
    <source>
        <dbReference type="ARBA" id="ARBA00052938"/>
    </source>
</evidence>
<dbReference type="SUPFAM" id="SSF56645">
    <property type="entry name" value="Acyl-CoA dehydrogenase NM domain-like"/>
    <property type="match status" value="1"/>
</dbReference>
<evidence type="ECO:0000313" key="16">
    <source>
        <dbReference type="EMBL" id="SFK23653.1"/>
    </source>
</evidence>
<feature type="domain" description="Acyl-CoA oxidase/dehydrogenase middle" evidence="14">
    <location>
        <begin position="124"/>
        <end position="218"/>
    </location>
</feature>
<dbReference type="InterPro" id="IPR046373">
    <property type="entry name" value="Acyl-CoA_Oxase/DH_mid-dom_sf"/>
</dbReference>
<sequence length="384" mass="41346">MLDSHDQRAEHEMFREEVRKLAEKEFGPIAQKIDEEDAMPDTVEPLLADFGLMQIQVPEAYGGPGGNLTLTCIAKEEIARKSFSISHLVGASDFAMVLPLCHFGTEEQRQKYLPQIAAGGLCSAVAMTEPGTGSDVSGIKTTARREGDEWVINGSKTYITKGDKAEFYMVYARTSEGKGGNGISSFIVERGAPGLTIGKSPKKMGLRGIKSVDLFFDNLRVPADAIVGAEGQGFKNAMTCLNYNRPTVAASALGVAQGALDMALAYSRERVQFGKPIGDFQSIGFLLADMKIQIEAGRALLYKVTAMADAGETADLAQMASMAKAFCSDTAMKVTTDAVQVFGGAGYLVETGVERLMRDAKVTQIYEGTSQIQRIIISRAMMSQ</sequence>
<dbReference type="InterPro" id="IPR006089">
    <property type="entry name" value="Acyl-CoA_DH_CS"/>
</dbReference>
<dbReference type="InterPro" id="IPR006091">
    <property type="entry name" value="Acyl-CoA_Oxase/DH_mid-dom"/>
</dbReference>
<evidence type="ECO:0000259" key="15">
    <source>
        <dbReference type="Pfam" id="PF02771"/>
    </source>
</evidence>
<evidence type="ECO:0000313" key="17">
    <source>
        <dbReference type="Proteomes" id="UP000199630"/>
    </source>
</evidence>
<dbReference type="InterPro" id="IPR009075">
    <property type="entry name" value="AcylCo_DH/oxidase_C"/>
</dbReference>
<keyword evidence="4 12" id="KW-0274">FAD</keyword>
<comment type="catalytic activity">
    <reaction evidence="6">
        <text>3-sulfinopropanoyl-CoA + H2O = propanoyl-CoA + sulfite + H(+)</text>
        <dbReference type="Rhea" id="RHEA:41624"/>
        <dbReference type="ChEBI" id="CHEBI:15377"/>
        <dbReference type="ChEBI" id="CHEBI:15378"/>
        <dbReference type="ChEBI" id="CHEBI:17359"/>
        <dbReference type="ChEBI" id="CHEBI:57392"/>
        <dbReference type="ChEBI" id="CHEBI:78349"/>
        <dbReference type="EC" id="3.13.1.4"/>
    </reaction>
    <physiologicalReaction direction="left-to-right" evidence="6">
        <dbReference type="Rhea" id="RHEA:41625"/>
    </physiologicalReaction>
</comment>
<evidence type="ECO:0000256" key="1">
    <source>
        <dbReference type="ARBA" id="ARBA00001974"/>
    </source>
</evidence>
<dbReference type="Gene3D" id="1.10.540.10">
    <property type="entry name" value="Acyl-CoA dehydrogenase/oxidase, N-terminal domain"/>
    <property type="match status" value="1"/>
</dbReference>
<keyword evidence="3 12" id="KW-0285">Flavoprotein</keyword>
<evidence type="ECO:0000256" key="4">
    <source>
        <dbReference type="ARBA" id="ARBA00022827"/>
    </source>
</evidence>
<evidence type="ECO:0000256" key="11">
    <source>
        <dbReference type="ARBA" id="ARBA00075603"/>
    </source>
</evidence>
<evidence type="ECO:0000259" key="13">
    <source>
        <dbReference type="Pfam" id="PF00441"/>
    </source>
</evidence>
<evidence type="ECO:0000256" key="2">
    <source>
        <dbReference type="ARBA" id="ARBA00009347"/>
    </source>
</evidence>
<dbReference type="OrthoDB" id="9775090at2"/>
<dbReference type="Pfam" id="PF02770">
    <property type="entry name" value="Acyl-CoA_dh_M"/>
    <property type="match status" value="1"/>
</dbReference>
<dbReference type="PANTHER" id="PTHR43884:SF12">
    <property type="entry name" value="ISOVALERYL-COA DEHYDROGENASE, MITOCHONDRIAL-RELATED"/>
    <property type="match status" value="1"/>
</dbReference>
<dbReference type="RefSeq" id="WP_090063093.1">
    <property type="nucleotide sequence ID" value="NZ_FORH01000011.1"/>
</dbReference>
<comment type="cofactor">
    <cofactor evidence="1 12">
        <name>FAD</name>
        <dbReference type="ChEBI" id="CHEBI:57692"/>
    </cofactor>
</comment>
<dbReference type="AlphaFoldDB" id="A0A1I3XVZ5"/>
<proteinExistence type="inferred from homology"/>
<dbReference type="Proteomes" id="UP000199630">
    <property type="component" value="Unassembled WGS sequence"/>
</dbReference>
<accession>A0A1I3XVZ5</accession>
<gene>
    <name evidence="16" type="ORF">SAMN04487991_4175</name>
</gene>
<dbReference type="PIRSF" id="PIRSF016578">
    <property type="entry name" value="HsaA"/>
    <property type="match status" value="1"/>
</dbReference>
<evidence type="ECO:0000256" key="3">
    <source>
        <dbReference type="ARBA" id="ARBA00022630"/>
    </source>
</evidence>
<dbReference type="InterPro" id="IPR036250">
    <property type="entry name" value="AcylCo_DH-like_C"/>
</dbReference>
<keyword evidence="5 12" id="KW-0560">Oxidoreductase</keyword>
<dbReference type="InterPro" id="IPR013786">
    <property type="entry name" value="AcylCoA_DH/ox_N"/>
</dbReference>
<feature type="domain" description="Acyl-CoA dehydrogenase/oxidase N-terminal" evidence="15">
    <location>
        <begin position="9"/>
        <end position="119"/>
    </location>
</feature>
<dbReference type="InterPro" id="IPR009100">
    <property type="entry name" value="AcylCoA_DH/oxidase_NM_dom_sf"/>
</dbReference>
<dbReference type="GO" id="GO:0050660">
    <property type="term" value="F:flavin adenine dinucleotide binding"/>
    <property type="evidence" value="ECO:0007669"/>
    <property type="project" value="InterPro"/>
</dbReference>
<protein>
    <recommendedName>
        <fullName evidence="9">3-sulfinopropanoyl-CoA desulfinase</fullName>
        <ecNumber evidence="7">1.3.8.10</ecNumber>
        <ecNumber evidence="8">3.13.1.4</ecNumber>
    </recommendedName>
    <alternativeName>
        <fullName evidence="11">3-sulfinopropionyl coenzyme A desulfinase</fullName>
    </alternativeName>
    <alternativeName>
        <fullName evidence="10">Cyclohex-1-ene-1-carbonyl-CoA dehydrogenase</fullName>
    </alternativeName>
</protein>
<organism evidence="16 17">
    <name type="scientific">Celeribacter neptunius</name>
    <dbReference type="NCBI Taxonomy" id="588602"/>
    <lineage>
        <taxon>Bacteria</taxon>
        <taxon>Pseudomonadati</taxon>
        <taxon>Pseudomonadota</taxon>
        <taxon>Alphaproteobacteria</taxon>
        <taxon>Rhodobacterales</taxon>
        <taxon>Roseobacteraceae</taxon>
        <taxon>Celeribacter</taxon>
    </lineage>
</organism>
<dbReference type="Gene3D" id="1.20.140.10">
    <property type="entry name" value="Butyryl-CoA Dehydrogenase, subunit A, domain 3"/>
    <property type="match status" value="1"/>
</dbReference>
<dbReference type="Pfam" id="PF00441">
    <property type="entry name" value="Acyl-CoA_dh_1"/>
    <property type="match status" value="1"/>
</dbReference>
<keyword evidence="17" id="KW-1185">Reference proteome</keyword>
<dbReference type="FunFam" id="1.20.140.10:FF:000004">
    <property type="entry name" value="Acyl-CoA dehydrogenase FadE25"/>
    <property type="match status" value="1"/>
</dbReference>
<comment type="similarity">
    <text evidence="2 12">Belongs to the acyl-CoA dehydrogenase family.</text>
</comment>
<dbReference type="Pfam" id="PF02771">
    <property type="entry name" value="Acyl-CoA_dh_N"/>
    <property type="match status" value="1"/>
</dbReference>
<dbReference type="SUPFAM" id="SSF47203">
    <property type="entry name" value="Acyl-CoA dehydrogenase C-terminal domain-like"/>
    <property type="match status" value="1"/>
</dbReference>
<evidence type="ECO:0000256" key="7">
    <source>
        <dbReference type="ARBA" id="ARBA00066362"/>
    </source>
</evidence>
<dbReference type="EMBL" id="FORH01000011">
    <property type="protein sequence ID" value="SFK23653.1"/>
    <property type="molecule type" value="Genomic_DNA"/>
</dbReference>
<dbReference type="GO" id="GO:0003995">
    <property type="term" value="F:acyl-CoA dehydrogenase activity"/>
    <property type="evidence" value="ECO:0007669"/>
    <property type="project" value="InterPro"/>
</dbReference>
<evidence type="ECO:0000259" key="14">
    <source>
        <dbReference type="Pfam" id="PF02770"/>
    </source>
</evidence>
<evidence type="ECO:0000256" key="9">
    <source>
        <dbReference type="ARBA" id="ARBA00068311"/>
    </source>
</evidence>
<dbReference type="EC" id="1.3.8.10" evidence="7"/>
<feature type="domain" description="Acyl-CoA dehydrogenase/oxidase C-terminal" evidence="13">
    <location>
        <begin position="231"/>
        <end position="381"/>
    </location>
</feature>
<dbReference type="InterPro" id="IPR037069">
    <property type="entry name" value="AcylCoA_DH/ox_N_sf"/>
</dbReference>
<dbReference type="PROSITE" id="PS00073">
    <property type="entry name" value="ACYL_COA_DH_2"/>
    <property type="match status" value="1"/>
</dbReference>
<dbReference type="EC" id="3.13.1.4" evidence="8"/>
<dbReference type="PANTHER" id="PTHR43884">
    <property type="entry name" value="ACYL-COA DEHYDROGENASE"/>
    <property type="match status" value="1"/>
</dbReference>